<keyword evidence="1" id="KW-1133">Transmembrane helix</keyword>
<keyword evidence="3" id="KW-1185">Reference proteome</keyword>
<evidence type="ECO:0000313" key="3">
    <source>
        <dbReference type="Proteomes" id="UP000806542"/>
    </source>
</evidence>
<accession>A0A9D5M2R5</accession>
<organism evidence="2 3">
    <name type="scientific">Ructibacterium gallinarum</name>
    <dbReference type="NCBI Taxonomy" id="2779355"/>
    <lineage>
        <taxon>Bacteria</taxon>
        <taxon>Bacillati</taxon>
        <taxon>Bacillota</taxon>
        <taxon>Clostridia</taxon>
        <taxon>Eubacteriales</taxon>
        <taxon>Oscillospiraceae</taxon>
        <taxon>Ructibacterium</taxon>
    </lineage>
</organism>
<dbReference type="Proteomes" id="UP000806542">
    <property type="component" value="Unassembled WGS sequence"/>
</dbReference>
<gene>
    <name evidence="2" type="ORF">INF28_11385</name>
</gene>
<keyword evidence="1" id="KW-0812">Transmembrane</keyword>
<feature type="transmembrane region" description="Helical" evidence="1">
    <location>
        <begin position="68"/>
        <end position="95"/>
    </location>
</feature>
<sequence>MIIKTAVWISIVVLWNVFVFGAYGLDKLEAVKNRWRIRESVLLVPAFFLGGIGAAWGMILFHHKSAKWLFRVCIPLGLLFTIAELLFLIQFHIFLL</sequence>
<dbReference type="Pfam" id="PF06961">
    <property type="entry name" value="DUF1294"/>
    <property type="match status" value="1"/>
</dbReference>
<dbReference type="AlphaFoldDB" id="A0A9D5M2R5"/>
<proteinExistence type="predicted"/>
<evidence type="ECO:0000313" key="2">
    <source>
        <dbReference type="EMBL" id="MBE5041061.1"/>
    </source>
</evidence>
<dbReference type="EMBL" id="JADCKB010000033">
    <property type="protein sequence ID" value="MBE5041061.1"/>
    <property type="molecule type" value="Genomic_DNA"/>
</dbReference>
<protein>
    <submittedName>
        <fullName evidence="2">DUF1294 domain-containing protein</fullName>
    </submittedName>
</protein>
<name>A0A9D5M2R5_9FIRM</name>
<comment type="caution">
    <text evidence="2">The sequence shown here is derived from an EMBL/GenBank/DDBJ whole genome shotgun (WGS) entry which is preliminary data.</text>
</comment>
<evidence type="ECO:0000256" key="1">
    <source>
        <dbReference type="SAM" id="Phobius"/>
    </source>
</evidence>
<dbReference type="InterPro" id="IPR010718">
    <property type="entry name" value="DUF1294"/>
</dbReference>
<feature type="transmembrane region" description="Helical" evidence="1">
    <location>
        <begin position="6"/>
        <end position="25"/>
    </location>
</feature>
<keyword evidence="1" id="KW-0472">Membrane</keyword>
<dbReference type="RefSeq" id="WP_226393598.1">
    <property type="nucleotide sequence ID" value="NZ_JADCKB010000033.1"/>
</dbReference>
<feature type="transmembrane region" description="Helical" evidence="1">
    <location>
        <begin position="41"/>
        <end position="62"/>
    </location>
</feature>
<reference evidence="2" key="1">
    <citation type="submission" date="2020-10" db="EMBL/GenBank/DDBJ databases">
        <title>ChiBAC.</title>
        <authorList>
            <person name="Zenner C."/>
            <person name="Hitch T.C.A."/>
            <person name="Clavel T."/>
        </authorList>
    </citation>
    <scope>NUCLEOTIDE SEQUENCE</scope>
    <source>
        <strain evidence="2">DSM 107454</strain>
    </source>
</reference>